<evidence type="ECO:0000259" key="5">
    <source>
        <dbReference type="Pfam" id="PF00462"/>
    </source>
</evidence>
<keyword evidence="3" id="KW-0963">Cytoplasm</keyword>
<keyword evidence="4" id="KW-0676">Redox-active center</keyword>
<sequence length="200" mass="21883">MIDSADFPSRLLLLLLQDEEHANAAFYMFMHSGLVLKKCDTGFKLVNCIMLCSQSSPLSAPCIILMLSSTLIHTTMHYEAESWGYYVPVKHSMESDSLERVVRLAAGSAVVIFSISSCCMCHAVKRLFCGMGVNPTVYELDQDPRGKEIERALMRLLGNSTAVPVVFIGGKLVGAMDRVLASHISGTLVPLLKEAGALWL</sequence>
<dbReference type="Pfam" id="PF00462">
    <property type="entry name" value="Glutaredoxin"/>
    <property type="match status" value="1"/>
</dbReference>
<organism evidence="6 7">
    <name type="scientific">Ilex paraguariensis</name>
    <name type="common">yerba mate</name>
    <dbReference type="NCBI Taxonomy" id="185542"/>
    <lineage>
        <taxon>Eukaryota</taxon>
        <taxon>Viridiplantae</taxon>
        <taxon>Streptophyta</taxon>
        <taxon>Embryophyta</taxon>
        <taxon>Tracheophyta</taxon>
        <taxon>Spermatophyta</taxon>
        <taxon>Magnoliopsida</taxon>
        <taxon>eudicotyledons</taxon>
        <taxon>Gunneridae</taxon>
        <taxon>Pentapetalae</taxon>
        <taxon>asterids</taxon>
        <taxon>campanulids</taxon>
        <taxon>Aquifoliales</taxon>
        <taxon>Aquifoliaceae</taxon>
        <taxon>Ilex</taxon>
    </lineage>
</organism>
<dbReference type="NCBIfam" id="TIGR02189">
    <property type="entry name" value="GlrX-like_plant"/>
    <property type="match status" value="1"/>
</dbReference>
<dbReference type="InterPro" id="IPR011905">
    <property type="entry name" value="GlrX-like_pln_2"/>
</dbReference>
<dbReference type="PANTHER" id="PTHR10168">
    <property type="entry name" value="GLUTAREDOXIN"/>
    <property type="match status" value="1"/>
</dbReference>
<evidence type="ECO:0000256" key="1">
    <source>
        <dbReference type="ARBA" id="ARBA00004496"/>
    </source>
</evidence>
<comment type="similarity">
    <text evidence="2">Belongs to the glutaredoxin family. CC-type subfamily.</text>
</comment>
<dbReference type="CDD" id="cd03419">
    <property type="entry name" value="GRX_GRXh_1_2_like"/>
    <property type="match status" value="1"/>
</dbReference>
<gene>
    <name evidence="6" type="ORF">ILEXP_LOCUS12110</name>
</gene>
<keyword evidence="7" id="KW-1185">Reference proteome</keyword>
<evidence type="ECO:0000256" key="3">
    <source>
        <dbReference type="ARBA" id="ARBA00022490"/>
    </source>
</evidence>
<dbReference type="FunFam" id="3.40.30.10:FF:000028">
    <property type="entry name" value="Glutaredoxin family protein"/>
    <property type="match status" value="1"/>
</dbReference>
<dbReference type="InterPro" id="IPR036249">
    <property type="entry name" value="Thioredoxin-like_sf"/>
</dbReference>
<dbReference type="InterPro" id="IPR002109">
    <property type="entry name" value="Glutaredoxin"/>
</dbReference>
<name>A0ABC8RNY2_9AQUA</name>
<dbReference type="PROSITE" id="PS51354">
    <property type="entry name" value="GLUTAREDOXIN_2"/>
    <property type="match status" value="1"/>
</dbReference>
<comment type="caution">
    <text evidence="6">The sequence shown here is derived from an EMBL/GenBank/DDBJ whole genome shotgun (WGS) entry which is preliminary data.</text>
</comment>
<dbReference type="GO" id="GO:0005737">
    <property type="term" value="C:cytoplasm"/>
    <property type="evidence" value="ECO:0007669"/>
    <property type="project" value="UniProtKB-SubCell"/>
</dbReference>
<dbReference type="EMBL" id="CAUOFW020001391">
    <property type="protein sequence ID" value="CAK9144358.1"/>
    <property type="molecule type" value="Genomic_DNA"/>
</dbReference>
<evidence type="ECO:0000313" key="7">
    <source>
        <dbReference type="Proteomes" id="UP001642360"/>
    </source>
</evidence>
<dbReference type="Gene3D" id="3.40.30.10">
    <property type="entry name" value="Glutaredoxin"/>
    <property type="match status" value="1"/>
</dbReference>
<accession>A0ABC8RNY2</accession>
<evidence type="ECO:0000256" key="4">
    <source>
        <dbReference type="ARBA" id="ARBA00023284"/>
    </source>
</evidence>
<dbReference type="SUPFAM" id="SSF52833">
    <property type="entry name" value="Thioredoxin-like"/>
    <property type="match status" value="1"/>
</dbReference>
<evidence type="ECO:0000256" key="2">
    <source>
        <dbReference type="ARBA" id="ARBA00007568"/>
    </source>
</evidence>
<feature type="domain" description="Glutaredoxin" evidence="5">
    <location>
        <begin position="110"/>
        <end position="173"/>
    </location>
</feature>
<dbReference type="AlphaFoldDB" id="A0ABC8RNY2"/>
<proteinExistence type="inferred from homology"/>
<comment type="subcellular location">
    <subcellularLocation>
        <location evidence="1">Cytoplasm</location>
    </subcellularLocation>
</comment>
<reference evidence="6 7" key="1">
    <citation type="submission" date="2024-02" db="EMBL/GenBank/DDBJ databases">
        <authorList>
            <person name="Vignale AGUSTIN F."/>
            <person name="Sosa J E."/>
            <person name="Modenutti C."/>
        </authorList>
    </citation>
    <scope>NUCLEOTIDE SEQUENCE [LARGE SCALE GENOMIC DNA]</scope>
</reference>
<protein>
    <recommendedName>
        <fullName evidence="5">Glutaredoxin domain-containing protein</fullName>
    </recommendedName>
</protein>
<dbReference type="Proteomes" id="UP001642360">
    <property type="component" value="Unassembled WGS sequence"/>
</dbReference>
<evidence type="ECO:0000313" key="6">
    <source>
        <dbReference type="EMBL" id="CAK9144358.1"/>
    </source>
</evidence>